<name>A0A8B7YEM6_ACAPL</name>
<dbReference type="Proteomes" id="UP000694845">
    <property type="component" value="Unplaced"/>
</dbReference>
<dbReference type="KEGG" id="aplc:110979498"/>
<accession>A0A8B7YEM6</accession>
<dbReference type="SUPFAM" id="SSF49344">
    <property type="entry name" value="CBD9-like"/>
    <property type="match status" value="1"/>
</dbReference>
<dbReference type="OMA" id="TDRYVWF"/>
<dbReference type="PANTHER" id="PTHR35532:SF5">
    <property type="entry name" value="CARBOHYDRATE-BINDING DOMAIN-CONTAINING PROTEIN"/>
    <property type="match status" value="1"/>
</dbReference>
<dbReference type="OrthoDB" id="59288at2759"/>
<evidence type="ECO:0000313" key="2">
    <source>
        <dbReference type="RefSeq" id="XP_022091032.1"/>
    </source>
</evidence>
<reference evidence="2" key="1">
    <citation type="submission" date="2025-08" db="UniProtKB">
        <authorList>
            <consortium name="RefSeq"/>
        </authorList>
    </citation>
    <scope>IDENTIFICATION</scope>
</reference>
<sequence>MAASSVAKFPSFLRSKLSTKVCIVIFILAIIFSQIRLVICTVTCETLPLPRTDVVYRLGPGEVIEIDGKLIDKAWTEVSPSEPFVDIQGRDFPRPRFETWAKLRYDDTYLYIGGYLQETDVFANQTQHDSVVFKDNDFEVFTDPDWSTHWYKEFEINAINTTWDLILNQPYMNGGFPNSSFEMPTMKSAIYVDGPVNNPLVKDSYWTVELALPLKDLVLNDSMARAPPKNGDQWRINFSRVEWHVRNVNGHYEKVPGLPEDNWVWSPQHVINMHLPERWGIIQFSTGKVNSSKFIRDPKWPMYNSLVEVYNAEKIFNAIAGYYTSNLTQLELPSYVTKGLCAGKPEITVIHNYRFNATVKPLDPSLPMGHVRDDRYIWFS</sequence>
<gene>
    <name evidence="2" type="primary">LOC110979498</name>
</gene>
<dbReference type="AlphaFoldDB" id="A0A8B7YEM6"/>
<organism evidence="1 2">
    <name type="scientific">Acanthaster planci</name>
    <name type="common">Crown-of-thorns starfish</name>
    <dbReference type="NCBI Taxonomy" id="133434"/>
    <lineage>
        <taxon>Eukaryota</taxon>
        <taxon>Metazoa</taxon>
        <taxon>Echinodermata</taxon>
        <taxon>Eleutherozoa</taxon>
        <taxon>Asterozoa</taxon>
        <taxon>Asteroidea</taxon>
        <taxon>Valvatacea</taxon>
        <taxon>Valvatida</taxon>
        <taxon>Acanthasteridae</taxon>
        <taxon>Acanthaster</taxon>
    </lineage>
</organism>
<dbReference type="PANTHER" id="PTHR35532">
    <property type="entry name" value="SIMILAR TO POLYHYDROXYALKANOATE DEPOLYMERASE"/>
    <property type="match status" value="1"/>
</dbReference>
<dbReference type="Gene3D" id="2.60.40.1190">
    <property type="match status" value="1"/>
</dbReference>
<proteinExistence type="predicted"/>
<dbReference type="RefSeq" id="XP_022091032.1">
    <property type="nucleotide sequence ID" value="XM_022235340.1"/>
</dbReference>
<protein>
    <submittedName>
        <fullName evidence="2">Uncharacterized protein LOC110979498 isoform X1</fullName>
    </submittedName>
</protein>
<dbReference type="GeneID" id="110979498"/>
<keyword evidence="1" id="KW-1185">Reference proteome</keyword>
<dbReference type="CDD" id="cd09620">
    <property type="entry name" value="CBM9_like_3"/>
    <property type="match status" value="1"/>
</dbReference>
<evidence type="ECO:0000313" key="1">
    <source>
        <dbReference type="Proteomes" id="UP000694845"/>
    </source>
</evidence>